<dbReference type="OrthoDB" id="2523383at2759"/>
<keyword evidence="3" id="KW-1185">Reference proteome</keyword>
<dbReference type="EMBL" id="CM003144">
    <property type="protein sequence ID" value="KIS69924.1"/>
    <property type="molecule type" value="Genomic_DNA"/>
</dbReference>
<proteinExistence type="predicted"/>
<evidence type="ECO:0000313" key="2">
    <source>
        <dbReference type="EMBL" id="KIS69924.1"/>
    </source>
</evidence>
<organism evidence="2 3">
    <name type="scientific">Mycosarcoma maydis</name>
    <name type="common">Corn smut fungus</name>
    <name type="synonym">Ustilago maydis</name>
    <dbReference type="NCBI Taxonomy" id="5270"/>
    <lineage>
        <taxon>Eukaryota</taxon>
        <taxon>Fungi</taxon>
        <taxon>Dikarya</taxon>
        <taxon>Basidiomycota</taxon>
        <taxon>Ustilaginomycotina</taxon>
        <taxon>Ustilaginomycetes</taxon>
        <taxon>Ustilaginales</taxon>
        <taxon>Ustilaginaceae</taxon>
        <taxon>Mycosarcoma</taxon>
    </lineage>
</organism>
<dbReference type="KEGG" id="uma:UMAG_02438"/>
<reference evidence="2 3" key="1">
    <citation type="journal article" date="2006" name="Nature">
        <title>Insights from the genome of the biotrophic fungal plant pathogen Ustilago maydis.</title>
        <authorList>
            <person name="Kamper J."/>
            <person name="Kahmann R."/>
            <person name="Bolker M."/>
            <person name="Ma L.J."/>
            <person name="Brefort T."/>
            <person name="Saville B.J."/>
            <person name="Banuett F."/>
            <person name="Kronstad J.W."/>
            <person name="Gold S.E."/>
            <person name="Muller O."/>
            <person name="Perlin M.H."/>
            <person name="Wosten H.A."/>
            <person name="de Vries R."/>
            <person name="Ruiz-Herrera J."/>
            <person name="Reynaga-Pena C.G."/>
            <person name="Snetselaar K."/>
            <person name="McCann M."/>
            <person name="Perez-Martin J."/>
            <person name="Feldbrugge M."/>
            <person name="Basse C.W."/>
            <person name="Steinberg G."/>
            <person name="Ibeas J.I."/>
            <person name="Holloman W."/>
            <person name="Guzman P."/>
            <person name="Farman M."/>
            <person name="Stajich J.E."/>
            <person name="Sentandreu R."/>
            <person name="Gonzalez-Prieto J.M."/>
            <person name="Kennell J.C."/>
            <person name="Molina L."/>
            <person name="Schirawski J."/>
            <person name="Mendoza-Mendoza A."/>
            <person name="Greilinger D."/>
            <person name="Munch K."/>
            <person name="Rossel N."/>
            <person name="Scherer M."/>
            <person name="Vranes M."/>
            <person name="Ladendorf O."/>
            <person name="Vincon V."/>
            <person name="Fuchs U."/>
            <person name="Sandrock B."/>
            <person name="Meng S."/>
            <person name="Ho E.C."/>
            <person name="Cahill M.J."/>
            <person name="Boyce K.J."/>
            <person name="Klose J."/>
            <person name="Klosterman S.J."/>
            <person name="Deelstra H.J."/>
            <person name="Ortiz-Castellanos L."/>
            <person name="Li W."/>
            <person name="Sanchez-Alonso P."/>
            <person name="Schreier P.H."/>
            <person name="Hauser-Hahn I."/>
            <person name="Vaupel M."/>
            <person name="Koopmann E."/>
            <person name="Friedrich G."/>
            <person name="Voss H."/>
            <person name="Schluter T."/>
            <person name="Margolis J."/>
            <person name="Platt D."/>
            <person name="Swimmer C."/>
            <person name="Gnirke A."/>
            <person name="Chen F."/>
            <person name="Vysotskaia V."/>
            <person name="Mannhaupt G."/>
            <person name="Guldener U."/>
            <person name="Munsterkotter M."/>
            <person name="Haase D."/>
            <person name="Oesterheld M."/>
            <person name="Mewes H.W."/>
            <person name="Mauceli E.W."/>
            <person name="DeCaprio D."/>
            <person name="Wade C.M."/>
            <person name="Butler J."/>
            <person name="Young S."/>
            <person name="Jaffe D.B."/>
            <person name="Calvo S."/>
            <person name="Nusbaum C."/>
            <person name="Galagan J."/>
            <person name="Birren B.W."/>
        </authorList>
    </citation>
    <scope>NUCLEOTIDE SEQUENCE [LARGE SCALE GENOMIC DNA]</scope>
    <source>
        <strain evidence="3">DSM 14603 / FGSC 9021 / UM521</strain>
    </source>
</reference>
<dbReference type="VEuPathDB" id="FungiDB:UMAG_02438"/>
<evidence type="ECO:0000256" key="1">
    <source>
        <dbReference type="SAM" id="MobiDB-lite"/>
    </source>
</evidence>
<name>A0A0D1E181_MYCMD</name>
<accession>A0A0D1E181</accession>
<gene>
    <name evidence="2" type="ORF">UMAG_02438</name>
</gene>
<dbReference type="InParanoid" id="A0A0D1E181"/>
<feature type="region of interest" description="Disordered" evidence="1">
    <location>
        <begin position="1"/>
        <end position="20"/>
    </location>
</feature>
<protein>
    <submittedName>
        <fullName evidence="2">Protein required for clamp formation and pathogenic development</fullName>
    </submittedName>
</protein>
<dbReference type="RefSeq" id="XP_011388726.1">
    <property type="nucleotide sequence ID" value="XM_011390424.1"/>
</dbReference>
<feature type="compositionally biased region" description="Low complexity" evidence="1">
    <location>
        <begin position="66"/>
        <end position="81"/>
    </location>
</feature>
<dbReference type="GeneID" id="23563184"/>
<sequence>MTVAGSSRLDNKTAAASQNKPAPRVCVAEIAIKQLISEEKLASSSSRPLAPVNVNIRNSANRSTLPSRTTTSCSPKSSSKPTWHRKLRSSSVDRIAAIQSAAKANKFGSLVGNTASVMLKGEQLSIRLPQKLPYPRLRPNSSPYEDLVAHLSRHHFFLEAQQVEQLKVTPDYYLTQYLETARLGKCSLYHQTEIFLSANKDYLLSQVIPGQPLPETVPIDVTDLVSTLQRPPTHLLAVHSDREAATLYAIHGQVLALQCVSIPFLAASKEVHQDGKAIAHMPTQALRVPSVSHFNTIVRWLYSQSTTSLLHELLPLEHIVAYLSTRSARSSITCAPLSLAIQDIVESMSTLSTKHFLQRLLLIQSVWKNGVALGIVSCNFWSTLDHAWNLTIGAMVARSSRSKRTVAAEHVGANELTVKLQSTKLE</sequence>
<dbReference type="eggNOG" id="ENOG502SPX0">
    <property type="taxonomic scope" value="Eukaryota"/>
</dbReference>
<dbReference type="AlphaFoldDB" id="A0A0D1E181"/>
<evidence type="ECO:0000313" key="3">
    <source>
        <dbReference type="Proteomes" id="UP000000561"/>
    </source>
</evidence>
<feature type="region of interest" description="Disordered" evidence="1">
    <location>
        <begin position="60"/>
        <end position="87"/>
    </location>
</feature>
<dbReference type="OMA" id="KCSLYHQ"/>
<dbReference type="Proteomes" id="UP000000561">
    <property type="component" value="Chromosome 5"/>
</dbReference>